<keyword evidence="6" id="KW-1185">Reference proteome</keyword>
<organism evidence="5 6">
    <name type="scientific">Vibrio genomosp. F6 str. FF-238</name>
    <dbReference type="NCBI Taxonomy" id="1191298"/>
    <lineage>
        <taxon>Bacteria</taxon>
        <taxon>Pseudomonadati</taxon>
        <taxon>Pseudomonadota</taxon>
        <taxon>Gammaproteobacteria</taxon>
        <taxon>Vibrionales</taxon>
        <taxon>Vibrionaceae</taxon>
        <taxon>Vibrio</taxon>
    </lineage>
</organism>
<dbReference type="Proteomes" id="UP000094165">
    <property type="component" value="Unassembled WGS sequence"/>
</dbReference>
<feature type="signal peptide" evidence="3">
    <location>
        <begin position="1"/>
        <end position="23"/>
    </location>
</feature>
<dbReference type="Gene3D" id="3.40.190.10">
    <property type="entry name" value="Periplasmic binding protein-like II"/>
    <property type="match status" value="2"/>
</dbReference>
<evidence type="ECO:0000259" key="4">
    <source>
        <dbReference type="Pfam" id="PF00497"/>
    </source>
</evidence>
<protein>
    <recommendedName>
        <fullName evidence="4">Solute-binding protein family 3/N-terminal domain-containing protein</fullName>
    </recommendedName>
</protein>
<comment type="caution">
    <text evidence="5">The sequence shown here is derived from an EMBL/GenBank/DDBJ whole genome shotgun (WGS) entry which is preliminary data.</text>
</comment>
<dbReference type="PANTHER" id="PTHR35936:SF25">
    <property type="entry name" value="ABC TRANSPORTER SUBSTRATE-BINDING PROTEIN"/>
    <property type="match status" value="1"/>
</dbReference>
<dbReference type="Pfam" id="PF00497">
    <property type="entry name" value="SBP_bac_3"/>
    <property type="match status" value="1"/>
</dbReference>
<name>A0A1E5CY94_9VIBR</name>
<dbReference type="SUPFAM" id="SSF53850">
    <property type="entry name" value="Periplasmic binding protein-like II"/>
    <property type="match status" value="1"/>
</dbReference>
<feature type="chain" id="PRO_5009173319" description="Solute-binding protein family 3/N-terminal domain-containing protein" evidence="3">
    <location>
        <begin position="24"/>
        <end position="253"/>
    </location>
</feature>
<evidence type="ECO:0000313" key="6">
    <source>
        <dbReference type="Proteomes" id="UP000094165"/>
    </source>
</evidence>
<dbReference type="PANTHER" id="PTHR35936">
    <property type="entry name" value="MEMBRANE-BOUND LYTIC MUREIN TRANSGLYCOSYLASE F"/>
    <property type="match status" value="1"/>
</dbReference>
<evidence type="ECO:0000256" key="1">
    <source>
        <dbReference type="ARBA" id="ARBA00010333"/>
    </source>
</evidence>
<proteinExistence type="inferred from homology"/>
<keyword evidence="2 3" id="KW-0732">Signal</keyword>
<dbReference type="InterPro" id="IPR001638">
    <property type="entry name" value="Solute-binding_3/MltF_N"/>
</dbReference>
<dbReference type="AlphaFoldDB" id="A0A1E5CY94"/>
<comment type="similarity">
    <text evidence="1">Belongs to the bacterial solute-binding protein 3 family.</text>
</comment>
<accession>A0A1E5CY94</accession>
<gene>
    <name evidence="5" type="ORF">A130_05315</name>
</gene>
<reference evidence="5 6" key="1">
    <citation type="journal article" date="2012" name="Science">
        <title>Ecological populations of bacteria act as socially cohesive units of antibiotic production and resistance.</title>
        <authorList>
            <person name="Cordero O.X."/>
            <person name="Wildschutte H."/>
            <person name="Kirkup B."/>
            <person name="Proehl S."/>
            <person name="Ngo L."/>
            <person name="Hussain F."/>
            <person name="Le Roux F."/>
            <person name="Mincer T."/>
            <person name="Polz M.F."/>
        </authorList>
    </citation>
    <scope>NUCLEOTIDE SEQUENCE [LARGE SCALE GENOMIC DNA]</scope>
    <source>
        <strain evidence="5 6">FF-238</strain>
    </source>
</reference>
<dbReference type="RefSeq" id="WP_017053788.1">
    <property type="nucleotide sequence ID" value="NZ_AJYW02000134.1"/>
</dbReference>
<sequence length="253" mass="28535">MKAIKCMVWSAVCVFLYSSLANAVSLDVGLIEGGRAPYFMTATDDLPDRGIYVDALREVGAQTGINFQFKYYPQARLRAYMKHGILDIEPGIDPSWRTEQGEESISLYSDVILSSDEVIVYNPKAFISPPSVDDFKSLQLCTLLGFDLFNQEPNAEKSHDTSKVKPNVVRENQLLKLVEFGRCDYAIFPIDVISKKIKQYGLEMTKPVATYQLRIRLHRDRKLYLEAINNAIASMKKSGKLQAIIDSYTKGSQ</sequence>
<evidence type="ECO:0000256" key="2">
    <source>
        <dbReference type="ARBA" id="ARBA00022729"/>
    </source>
</evidence>
<evidence type="ECO:0000313" key="5">
    <source>
        <dbReference type="EMBL" id="OEE75802.1"/>
    </source>
</evidence>
<feature type="domain" description="Solute-binding protein family 3/N-terminal" evidence="4">
    <location>
        <begin position="36"/>
        <end position="249"/>
    </location>
</feature>
<dbReference type="EMBL" id="AJYW02000134">
    <property type="protein sequence ID" value="OEE75802.1"/>
    <property type="molecule type" value="Genomic_DNA"/>
</dbReference>
<evidence type="ECO:0000256" key="3">
    <source>
        <dbReference type="SAM" id="SignalP"/>
    </source>
</evidence>